<comment type="caution">
    <text evidence="1">The sequence shown here is derived from an EMBL/GenBank/DDBJ whole genome shotgun (WGS) entry which is preliminary data.</text>
</comment>
<name>A0A225V9K5_9STRA</name>
<gene>
    <name evidence="1" type="ORF">PHMEG_00026442</name>
</gene>
<protein>
    <submittedName>
        <fullName evidence="1">Uncharacterized protein</fullName>
    </submittedName>
</protein>
<keyword evidence="2" id="KW-1185">Reference proteome</keyword>
<organism evidence="1 2">
    <name type="scientific">Phytophthora megakarya</name>
    <dbReference type="NCBI Taxonomy" id="4795"/>
    <lineage>
        <taxon>Eukaryota</taxon>
        <taxon>Sar</taxon>
        <taxon>Stramenopiles</taxon>
        <taxon>Oomycota</taxon>
        <taxon>Peronosporomycetes</taxon>
        <taxon>Peronosporales</taxon>
        <taxon>Peronosporaceae</taxon>
        <taxon>Phytophthora</taxon>
    </lineage>
</organism>
<proteinExistence type="predicted"/>
<sequence length="107" mass="12349">MEIQEYPSGWIHDSDAPWHAETISSDLEARTLILYGINDEGALELLGEDRPVHGCFHQSSLLEMLLRMMFWNELDGMLSTKCVPRRYYVTARAKLDSLLENDEHPDL</sequence>
<dbReference type="EMBL" id="NBNE01006423">
    <property type="protein sequence ID" value="OWZ02063.1"/>
    <property type="molecule type" value="Genomic_DNA"/>
</dbReference>
<dbReference type="Proteomes" id="UP000198211">
    <property type="component" value="Unassembled WGS sequence"/>
</dbReference>
<reference evidence="2" key="1">
    <citation type="submission" date="2017-03" db="EMBL/GenBank/DDBJ databases">
        <title>Phytopthora megakarya and P. palmivora, two closely related causual agents of cacao black pod achieved similar genome size and gene model numbers by different mechanisms.</title>
        <authorList>
            <person name="Ali S."/>
            <person name="Shao J."/>
            <person name="Larry D.J."/>
            <person name="Kronmiller B."/>
            <person name="Shen D."/>
            <person name="Strem M.D."/>
            <person name="Melnick R.L."/>
            <person name="Guiltinan M.J."/>
            <person name="Tyler B.M."/>
            <person name="Meinhardt L.W."/>
            <person name="Bailey B.A."/>
        </authorList>
    </citation>
    <scope>NUCLEOTIDE SEQUENCE [LARGE SCALE GENOMIC DNA]</scope>
    <source>
        <strain evidence="2">zdho120</strain>
    </source>
</reference>
<evidence type="ECO:0000313" key="2">
    <source>
        <dbReference type="Proteomes" id="UP000198211"/>
    </source>
</evidence>
<accession>A0A225V9K5</accession>
<evidence type="ECO:0000313" key="1">
    <source>
        <dbReference type="EMBL" id="OWZ02063.1"/>
    </source>
</evidence>
<dbReference type="AlphaFoldDB" id="A0A225V9K5"/>